<dbReference type="InterPro" id="IPR011032">
    <property type="entry name" value="GroES-like_sf"/>
</dbReference>
<feature type="non-terminal residue" evidence="2">
    <location>
        <position position="1"/>
    </location>
</feature>
<feature type="compositionally biased region" description="Polar residues" evidence="1">
    <location>
        <begin position="1"/>
        <end position="11"/>
    </location>
</feature>
<proteinExistence type="predicted"/>
<reference evidence="2" key="1">
    <citation type="submission" date="2018-05" db="EMBL/GenBank/DDBJ databases">
        <authorList>
            <person name="Lanie J.A."/>
            <person name="Ng W.-L."/>
            <person name="Kazmierczak K.M."/>
            <person name="Andrzejewski T.M."/>
            <person name="Davidsen T.M."/>
            <person name="Wayne K.J."/>
            <person name="Tettelin H."/>
            <person name="Glass J.I."/>
            <person name="Rusch D."/>
            <person name="Podicherti R."/>
            <person name="Tsui H.-C.T."/>
            <person name="Winkler M.E."/>
        </authorList>
    </citation>
    <scope>NUCLEOTIDE SEQUENCE</scope>
</reference>
<feature type="non-terminal residue" evidence="2">
    <location>
        <position position="35"/>
    </location>
</feature>
<evidence type="ECO:0000256" key="1">
    <source>
        <dbReference type="SAM" id="MobiDB-lite"/>
    </source>
</evidence>
<feature type="region of interest" description="Disordered" evidence="1">
    <location>
        <begin position="1"/>
        <end position="22"/>
    </location>
</feature>
<protein>
    <submittedName>
        <fullName evidence="2">Uncharacterized protein</fullName>
    </submittedName>
</protein>
<gene>
    <name evidence="2" type="ORF">METZ01_LOCUS73944</name>
</gene>
<name>A0A381TYL4_9ZZZZ</name>
<dbReference type="EMBL" id="UINC01005400">
    <property type="protein sequence ID" value="SVA21090.1"/>
    <property type="molecule type" value="Genomic_DNA"/>
</dbReference>
<sequence>MQTSKQINLKSRPQGMPAGDNFELVEVEVAGPGDG</sequence>
<accession>A0A381TYL4</accession>
<dbReference type="AlphaFoldDB" id="A0A381TYL4"/>
<organism evidence="2">
    <name type="scientific">marine metagenome</name>
    <dbReference type="NCBI Taxonomy" id="408172"/>
    <lineage>
        <taxon>unclassified sequences</taxon>
        <taxon>metagenomes</taxon>
        <taxon>ecological metagenomes</taxon>
    </lineage>
</organism>
<dbReference type="SUPFAM" id="SSF50129">
    <property type="entry name" value="GroES-like"/>
    <property type="match status" value="1"/>
</dbReference>
<evidence type="ECO:0000313" key="2">
    <source>
        <dbReference type="EMBL" id="SVA21090.1"/>
    </source>
</evidence>